<comment type="caution">
    <text evidence="1">The sequence shown here is derived from an EMBL/GenBank/DDBJ whole genome shotgun (WGS) entry which is preliminary data.</text>
</comment>
<accession>A0A640KKC0</accession>
<dbReference type="OrthoDB" id="270825at2759"/>
<dbReference type="EMBL" id="BLBS01000039">
    <property type="protein sequence ID" value="GET89922.1"/>
    <property type="molecule type" value="Genomic_DNA"/>
</dbReference>
<evidence type="ECO:0000313" key="1">
    <source>
        <dbReference type="EMBL" id="GET89922.1"/>
    </source>
</evidence>
<sequence length="520" mass="59223">MSCERRELRRSASSIATELWSPDELYKADPQGDILQPILKTIDVESGWFYGFRLSLLLAPFEALERYQVPQSENNYSLVNDGVFEVTCTEMRWDGRPDASTMGIIAEQCKSTQWLRFSSTLSGRLFVVDRSVAHVQTLVSALRYSFSHLFFPVDLEMCERTCSVLFEFIVHHWSRLSGFLPLLYFVFEMQERAFLSFYKHLANVIQIRMNNDVAACDALKPKKSGKMFSWFSSKPKEAELGVNDKLEIIDNLKGMLPPNFEKRYMLALVNHEHFGKMQLFCREYMGSLMTETSTYQTLAEGFATYPLHSSPVKGWYQTSALEALTKENTAASKVATSVQRFALRKGSLVRELVVPYLKAVSQCEWEIGVIAQSLVAFYEALMMRAKRVKENTMLLTGEVPMPPGCEASMQTESLKYVRVVNERFRLELASANEQFDAEVAYAEAAIKTRMRRLCILLGGVVKAVVCCTSAEYYEEYLLSPTLPKSDDVTKDCFRSHPPKECLGVKEGQEESIYTIDREGV</sequence>
<dbReference type="VEuPathDB" id="TriTrypDB:LtaPh_2800700"/>
<evidence type="ECO:0000313" key="2">
    <source>
        <dbReference type="Proteomes" id="UP000419144"/>
    </source>
</evidence>
<organism evidence="1 2">
    <name type="scientific">Leishmania tarentolae</name>
    <name type="common">Sauroleishmania tarentolae</name>
    <dbReference type="NCBI Taxonomy" id="5689"/>
    <lineage>
        <taxon>Eukaryota</taxon>
        <taxon>Discoba</taxon>
        <taxon>Euglenozoa</taxon>
        <taxon>Kinetoplastea</taxon>
        <taxon>Metakinetoplastina</taxon>
        <taxon>Trypanosomatida</taxon>
        <taxon>Trypanosomatidae</taxon>
        <taxon>Leishmaniinae</taxon>
        <taxon>Leishmania</taxon>
        <taxon>lizard Leishmania</taxon>
    </lineage>
</organism>
<proteinExistence type="predicted"/>
<protein>
    <submittedName>
        <fullName evidence="1">Uncharacterized protein</fullName>
    </submittedName>
</protein>
<gene>
    <name evidence="1" type="ORF">LtaPh_2800700</name>
</gene>
<keyword evidence="2" id="KW-1185">Reference proteome</keyword>
<reference evidence="1" key="1">
    <citation type="submission" date="2019-11" db="EMBL/GenBank/DDBJ databases">
        <title>Leishmania tarentolae CDS.</title>
        <authorList>
            <person name="Goto Y."/>
            <person name="Yamagishi J."/>
        </authorList>
    </citation>
    <scope>NUCLEOTIDE SEQUENCE [LARGE SCALE GENOMIC DNA]</scope>
    <source>
        <strain evidence="1">Parrot Tar II</strain>
    </source>
</reference>
<dbReference type="AlphaFoldDB" id="A0A640KKC0"/>
<name>A0A640KKC0_LEITA</name>
<dbReference type="Proteomes" id="UP000419144">
    <property type="component" value="Unassembled WGS sequence"/>
</dbReference>